<keyword evidence="2" id="KW-1185">Reference proteome</keyword>
<comment type="caution">
    <text evidence="1">The sequence shown here is derived from an EMBL/GenBank/DDBJ whole genome shotgun (WGS) entry which is preliminary data.</text>
</comment>
<organism evidence="1 2">
    <name type="scientific">Bacillus salitolerans</name>
    <dbReference type="NCBI Taxonomy" id="1437434"/>
    <lineage>
        <taxon>Bacteria</taxon>
        <taxon>Bacillati</taxon>
        <taxon>Bacillota</taxon>
        <taxon>Bacilli</taxon>
        <taxon>Bacillales</taxon>
        <taxon>Bacillaceae</taxon>
        <taxon>Bacillus</taxon>
    </lineage>
</organism>
<sequence length="105" mass="11904">MERVSLTFSIRDDIPIKMPMAHTKSGWLTMGIDEDLDKAMWIALDGMLDLMSGLYSISRTEAYAYASMVVDMRITQIVNYSKGVHAFLPHEALSKNGRDFITRTN</sequence>
<dbReference type="SUPFAM" id="SSF141130">
    <property type="entry name" value="Acetamidase/Formamidase-like"/>
    <property type="match status" value="1"/>
</dbReference>
<evidence type="ECO:0000313" key="1">
    <source>
        <dbReference type="EMBL" id="MFD1738181.1"/>
    </source>
</evidence>
<accession>A0ABW4LSY1</accession>
<dbReference type="Gene3D" id="3.10.28.20">
    <property type="entry name" value="Acetamidase/Formamidase-like domains"/>
    <property type="match status" value="1"/>
</dbReference>
<name>A0ABW4LSY1_9BACI</name>
<proteinExistence type="predicted"/>
<dbReference type="Proteomes" id="UP001597214">
    <property type="component" value="Unassembled WGS sequence"/>
</dbReference>
<dbReference type="RefSeq" id="WP_377929395.1">
    <property type="nucleotide sequence ID" value="NZ_JBHUEM010000039.1"/>
</dbReference>
<dbReference type="EMBL" id="JBHUEM010000039">
    <property type="protein sequence ID" value="MFD1738181.1"/>
    <property type="molecule type" value="Genomic_DNA"/>
</dbReference>
<protein>
    <submittedName>
        <fullName evidence="1">Uncharacterized protein</fullName>
    </submittedName>
</protein>
<reference evidence="2" key="1">
    <citation type="journal article" date="2019" name="Int. J. Syst. Evol. Microbiol.">
        <title>The Global Catalogue of Microorganisms (GCM) 10K type strain sequencing project: providing services to taxonomists for standard genome sequencing and annotation.</title>
        <authorList>
            <consortium name="The Broad Institute Genomics Platform"/>
            <consortium name="The Broad Institute Genome Sequencing Center for Infectious Disease"/>
            <person name="Wu L."/>
            <person name="Ma J."/>
        </authorList>
    </citation>
    <scope>NUCLEOTIDE SEQUENCE [LARGE SCALE GENOMIC DNA]</scope>
    <source>
        <strain evidence="2">CCUG 49339</strain>
    </source>
</reference>
<evidence type="ECO:0000313" key="2">
    <source>
        <dbReference type="Proteomes" id="UP001597214"/>
    </source>
</evidence>
<gene>
    <name evidence="1" type="ORF">ACFSCX_16765</name>
</gene>